<evidence type="ECO:0000313" key="1">
    <source>
        <dbReference type="EMBL" id="CAK7328989.1"/>
    </source>
</evidence>
<evidence type="ECO:0000313" key="2">
    <source>
        <dbReference type="Proteomes" id="UP001314170"/>
    </source>
</evidence>
<accession>A0AAV1R916</accession>
<reference evidence="1 2" key="1">
    <citation type="submission" date="2024-01" db="EMBL/GenBank/DDBJ databases">
        <authorList>
            <person name="Waweru B."/>
        </authorList>
    </citation>
    <scope>NUCLEOTIDE SEQUENCE [LARGE SCALE GENOMIC DNA]</scope>
</reference>
<dbReference type="Proteomes" id="UP001314170">
    <property type="component" value="Unassembled WGS sequence"/>
</dbReference>
<comment type="caution">
    <text evidence="1">The sequence shown here is derived from an EMBL/GenBank/DDBJ whole genome shotgun (WGS) entry which is preliminary data.</text>
</comment>
<keyword evidence="2" id="KW-1185">Reference proteome</keyword>
<dbReference type="SUPFAM" id="SSF51197">
    <property type="entry name" value="Clavaminate synthase-like"/>
    <property type="match status" value="1"/>
</dbReference>
<dbReference type="AlphaFoldDB" id="A0AAV1R916"/>
<gene>
    <name evidence="1" type="ORF">DCAF_LOCUS6736</name>
</gene>
<proteinExistence type="predicted"/>
<name>A0AAV1R916_9ROSI</name>
<organism evidence="1 2">
    <name type="scientific">Dovyalis caffra</name>
    <dbReference type="NCBI Taxonomy" id="77055"/>
    <lineage>
        <taxon>Eukaryota</taxon>
        <taxon>Viridiplantae</taxon>
        <taxon>Streptophyta</taxon>
        <taxon>Embryophyta</taxon>
        <taxon>Tracheophyta</taxon>
        <taxon>Spermatophyta</taxon>
        <taxon>Magnoliopsida</taxon>
        <taxon>eudicotyledons</taxon>
        <taxon>Gunneridae</taxon>
        <taxon>Pentapetalae</taxon>
        <taxon>rosids</taxon>
        <taxon>fabids</taxon>
        <taxon>Malpighiales</taxon>
        <taxon>Salicaceae</taxon>
        <taxon>Flacourtieae</taxon>
        <taxon>Dovyalis</taxon>
    </lineage>
</organism>
<sequence>SLQFPKHIKQTRIHPPPQIYRHCSPYSFSPTSILISSRKSNTLGKVENAKYPNHGISHDLLDIVERLTKENYRKCMEQRFKELVPSKGLEVAQSEIDDLDWESTFFLRMLKSMTWWPARFKEMVHSFYSSKTIRSVASSSLRMTNGLMFHP</sequence>
<dbReference type="Gene3D" id="2.60.120.330">
    <property type="entry name" value="B-lactam Antibiotic, Isopenicillin N Synthase, Chain"/>
    <property type="match status" value="1"/>
</dbReference>
<dbReference type="EMBL" id="CAWUPB010000905">
    <property type="protein sequence ID" value="CAK7328989.1"/>
    <property type="molecule type" value="Genomic_DNA"/>
</dbReference>
<dbReference type="InterPro" id="IPR027443">
    <property type="entry name" value="IPNS-like_sf"/>
</dbReference>
<protein>
    <submittedName>
        <fullName evidence="1">Uncharacterized protein</fullName>
    </submittedName>
</protein>
<feature type="non-terminal residue" evidence="1">
    <location>
        <position position="1"/>
    </location>
</feature>